<dbReference type="Gene3D" id="1.10.579.10">
    <property type="entry name" value="DNA Cyclobutane Dipyrimidine Photolyase, subunit A, domain 3"/>
    <property type="match status" value="1"/>
</dbReference>
<evidence type="ECO:0000256" key="1">
    <source>
        <dbReference type="ARBA" id="ARBA00005862"/>
    </source>
</evidence>
<feature type="non-terminal residue" evidence="9">
    <location>
        <position position="507"/>
    </location>
</feature>
<reference evidence="9" key="1">
    <citation type="submission" date="2021-02" db="EMBL/GenBank/DDBJ databases">
        <authorList>
            <person name="Dougan E. K."/>
            <person name="Rhodes N."/>
            <person name="Thang M."/>
            <person name="Chan C."/>
        </authorList>
    </citation>
    <scope>NUCLEOTIDE SEQUENCE</scope>
</reference>
<dbReference type="PANTHER" id="PTHR11455:SF22">
    <property type="entry name" value="CRYPTOCHROME DASH"/>
    <property type="match status" value="1"/>
</dbReference>
<dbReference type="GO" id="GO:0003904">
    <property type="term" value="F:deoxyribodipyrimidine photo-lyase activity"/>
    <property type="evidence" value="ECO:0007669"/>
    <property type="project" value="TreeGrafter"/>
</dbReference>
<comment type="function">
    <text evidence="7">May have a photoreceptor function.</text>
</comment>
<evidence type="ECO:0000256" key="4">
    <source>
        <dbReference type="ARBA" id="ARBA00022991"/>
    </source>
</evidence>
<dbReference type="EMBL" id="CAJNNV010032186">
    <property type="protein sequence ID" value="CAE8639222.1"/>
    <property type="molecule type" value="Genomic_DNA"/>
</dbReference>
<keyword evidence="2 5" id="KW-0285">Flavoprotein</keyword>
<evidence type="ECO:0000256" key="7">
    <source>
        <dbReference type="RuleBase" id="RU367151"/>
    </source>
</evidence>
<dbReference type="Proteomes" id="UP000654075">
    <property type="component" value="Unassembled WGS sequence"/>
</dbReference>
<comment type="cofactor">
    <cofactor evidence="7">
        <name>(6R)-5,10-methylene-5,6,7,8-tetrahydrofolate</name>
        <dbReference type="ChEBI" id="CHEBI:15636"/>
    </cofactor>
    <text evidence="7">Binds 1 5,10-methenyltetrahydrofolate (MTHF) per subunit.</text>
</comment>
<comment type="caution">
    <text evidence="9">The sequence shown here is derived from an EMBL/GenBank/DDBJ whole genome shotgun (WGS) entry which is preliminary data.</text>
</comment>
<dbReference type="InterPro" id="IPR036134">
    <property type="entry name" value="Crypto/Photolyase_FAD-like_sf"/>
</dbReference>
<dbReference type="OrthoDB" id="435881at2759"/>
<feature type="site" description="Electron transfer via tryptophanyl radical" evidence="6">
    <location>
        <position position="408"/>
    </location>
</feature>
<dbReference type="InterPro" id="IPR014133">
    <property type="entry name" value="Cry_DASH"/>
</dbReference>
<evidence type="ECO:0000256" key="2">
    <source>
        <dbReference type="ARBA" id="ARBA00022630"/>
    </source>
</evidence>
<comment type="cofactor">
    <cofactor evidence="5 7">
        <name>FAD</name>
        <dbReference type="ChEBI" id="CHEBI:57692"/>
    </cofactor>
    <text evidence="5 7">Binds 1 FAD per subunit.</text>
</comment>
<evidence type="ECO:0000313" key="10">
    <source>
        <dbReference type="Proteomes" id="UP000654075"/>
    </source>
</evidence>
<keyword evidence="4 7" id="KW-0157">Chromophore</keyword>
<feature type="site" description="Electron transfer via tryptophanyl radical" evidence="6">
    <location>
        <position position="355"/>
    </location>
</feature>
<protein>
    <recommendedName>
        <fullName evidence="7">Cryptochrome DASH</fullName>
    </recommendedName>
</protein>
<dbReference type="Pfam" id="PF00875">
    <property type="entry name" value="DNA_photolyase"/>
    <property type="match status" value="1"/>
</dbReference>
<feature type="site" description="Electron transfer via tryptophanyl radical" evidence="6">
    <location>
        <position position="431"/>
    </location>
</feature>
<evidence type="ECO:0000313" key="9">
    <source>
        <dbReference type="EMBL" id="CAE8639222.1"/>
    </source>
</evidence>
<dbReference type="SUPFAM" id="SSF52425">
    <property type="entry name" value="Cryptochrome/photolyase, N-terminal domain"/>
    <property type="match status" value="1"/>
</dbReference>
<dbReference type="InterPro" id="IPR036155">
    <property type="entry name" value="Crypto/Photolyase_N_sf"/>
</dbReference>
<evidence type="ECO:0000256" key="5">
    <source>
        <dbReference type="PIRSR" id="PIRSR602081-1"/>
    </source>
</evidence>
<evidence type="ECO:0000259" key="8">
    <source>
        <dbReference type="PROSITE" id="PS51645"/>
    </source>
</evidence>
<feature type="domain" description="Photolyase/cryptochrome alpha/beta" evidence="8">
    <location>
        <begin position="10"/>
        <end position="148"/>
    </location>
</feature>
<evidence type="ECO:0000256" key="6">
    <source>
        <dbReference type="PIRSR" id="PIRSR602081-2"/>
    </source>
</evidence>
<dbReference type="InterPro" id="IPR002081">
    <property type="entry name" value="Cryptochrome/DNA_photolyase_1"/>
</dbReference>
<feature type="binding site" evidence="5">
    <location>
        <position position="263"/>
    </location>
    <ligand>
        <name>FAD</name>
        <dbReference type="ChEBI" id="CHEBI:57692"/>
    </ligand>
</feature>
<comment type="similarity">
    <text evidence="1 7">Belongs to the DNA photolyase class-1 family.</text>
</comment>
<dbReference type="AlphaFoldDB" id="A0A813HN95"/>
<keyword evidence="3 5" id="KW-0274">FAD</keyword>
<sequence>MAAPAAKRRVNVVWFKCTDLRTHDHAPLRAAHRAGLPVLHLYVFDPFWHAGRTRICGFPKTGAIRTRFQLESIADLSQRLAAEGHTLCTRSNISTAQCFEELCDDFVVNAVFAFQEICSEELRIERQVRKVLRSRRQGALELFWGFELYHRDDLNFDPLRPRGAFNSYTAFRKRVEEGSRVRSSMQEAPVFRKGSGDTSARWSRADVALPTVRQAMGATYDADCDPGDVKDARAELKWIGGETAALARLKEYLWDDDSLALDYVGATMTMDTAKSCMRDKAMFKISPWLAHGCLSPRRLYDEVKRYEEERHKTKSTYWIIHELLWRDFVRFGSIEAKTSIFTIGGPKDSHPNWEWSTDKSMLQRWIDGKTGFPFIDCFMREMKVTGYCNHMGRETSGWFLIGDLGLDWRMAAEWFETVLVDYEPTANWFNWTYRCLPAVKAKGPPGERLRGLEILKWGTQHDPDATYIKRWLPELKALPATIAREPWRLDMSAESDRGAGNGSGNGA</sequence>
<dbReference type="SUPFAM" id="SSF48173">
    <property type="entry name" value="Cryptochrome/photolyase FAD-binding domain"/>
    <property type="match status" value="1"/>
</dbReference>
<dbReference type="OMA" id="EFFYRIM"/>
<dbReference type="Gene3D" id="1.25.40.80">
    <property type="match status" value="1"/>
</dbReference>
<name>A0A813HN95_POLGL</name>
<dbReference type="PROSITE" id="PS51645">
    <property type="entry name" value="PHR_CRY_ALPHA_BETA"/>
    <property type="match status" value="1"/>
</dbReference>
<gene>
    <name evidence="9" type="ORF">PGLA1383_LOCUS54268</name>
</gene>
<dbReference type="NCBIfam" id="TIGR02765">
    <property type="entry name" value="crypto_DASH"/>
    <property type="match status" value="1"/>
</dbReference>
<proteinExistence type="inferred from homology"/>
<accession>A0A813HN95</accession>
<keyword evidence="10" id="KW-1185">Reference proteome</keyword>
<dbReference type="GO" id="GO:0003677">
    <property type="term" value="F:DNA binding"/>
    <property type="evidence" value="ECO:0007669"/>
    <property type="project" value="TreeGrafter"/>
</dbReference>
<dbReference type="PANTHER" id="PTHR11455">
    <property type="entry name" value="CRYPTOCHROME"/>
    <property type="match status" value="1"/>
</dbReference>
<dbReference type="InterPro" id="IPR005101">
    <property type="entry name" value="Cryptochr/Photolyase_FAD-bd"/>
</dbReference>
<organism evidence="9 10">
    <name type="scientific">Polarella glacialis</name>
    <name type="common">Dinoflagellate</name>
    <dbReference type="NCBI Taxonomy" id="89957"/>
    <lineage>
        <taxon>Eukaryota</taxon>
        <taxon>Sar</taxon>
        <taxon>Alveolata</taxon>
        <taxon>Dinophyceae</taxon>
        <taxon>Suessiales</taxon>
        <taxon>Suessiaceae</taxon>
        <taxon>Polarella</taxon>
    </lineage>
</organism>
<dbReference type="InterPro" id="IPR014729">
    <property type="entry name" value="Rossmann-like_a/b/a_fold"/>
</dbReference>
<dbReference type="InterPro" id="IPR006050">
    <property type="entry name" value="DNA_photolyase_N"/>
</dbReference>
<dbReference type="Pfam" id="PF03441">
    <property type="entry name" value="FAD_binding_7"/>
    <property type="match status" value="1"/>
</dbReference>
<evidence type="ECO:0000256" key="3">
    <source>
        <dbReference type="ARBA" id="ARBA00022827"/>
    </source>
</evidence>
<dbReference type="GO" id="GO:0071949">
    <property type="term" value="F:FAD binding"/>
    <property type="evidence" value="ECO:0007669"/>
    <property type="project" value="TreeGrafter"/>
</dbReference>
<dbReference type="GO" id="GO:0000719">
    <property type="term" value="P:photoreactive repair"/>
    <property type="evidence" value="ECO:0007669"/>
    <property type="project" value="TreeGrafter"/>
</dbReference>
<dbReference type="Gene3D" id="3.40.50.620">
    <property type="entry name" value="HUPs"/>
    <property type="match status" value="1"/>
</dbReference>